<dbReference type="Proteomes" id="UP001153737">
    <property type="component" value="Chromosome 15"/>
</dbReference>
<evidence type="ECO:0000256" key="1">
    <source>
        <dbReference type="ARBA" id="ARBA00023054"/>
    </source>
</evidence>
<protein>
    <recommendedName>
        <fullName evidence="6">Protein FAM107B</fullName>
    </recommendedName>
</protein>
<reference evidence="4" key="2">
    <citation type="submission" date="2022-10" db="EMBL/GenBank/DDBJ databases">
        <authorList>
            <consortium name="ENA_rothamsted_submissions"/>
            <consortium name="culmorum"/>
            <person name="King R."/>
        </authorList>
    </citation>
    <scope>NUCLEOTIDE SEQUENCE</scope>
</reference>
<keyword evidence="1 2" id="KW-0175">Coiled coil</keyword>
<dbReference type="AlphaFoldDB" id="A0A9P0DGW4"/>
<accession>A0A9P0DGW4</accession>
<evidence type="ECO:0008006" key="6">
    <source>
        <dbReference type="Google" id="ProtNLM"/>
    </source>
</evidence>
<gene>
    <name evidence="4" type="ORF">PHAECO_LOCUS5035</name>
</gene>
<reference evidence="4" key="1">
    <citation type="submission" date="2022-01" db="EMBL/GenBank/DDBJ databases">
        <authorList>
            <person name="King R."/>
        </authorList>
    </citation>
    <scope>NUCLEOTIDE SEQUENCE</scope>
</reference>
<dbReference type="PANTHER" id="PTHR16768:SF5">
    <property type="entry name" value="FI14214P"/>
    <property type="match status" value="1"/>
</dbReference>
<dbReference type="PANTHER" id="PTHR16768">
    <property type="entry name" value="DOWN REGULATED IN RENAL CARCINOMA 1/TU3A"/>
    <property type="match status" value="1"/>
</dbReference>
<organism evidence="4 5">
    <name type="scientific">Phaedon cochleariae</name>
    <name type="common">Mustard beetle</name>
    <dbReference type="NCBI Taxonomy" id="80249"/>
    <lineage>
        <taxon>Eukaryota</taxon>
        <taxon>Metazoa</taxon>
        <taxon>Ecdysozoa</taxon>
        <taxon>Arthropoda</taxon>
        <taxon>Hexapoda</taxon>
        <taxon>Insecta</taxon>
        <taxon>Pterygota</taxon>
        <taxon>Neoptera</taxon>
        <taxon>Endopterygota</taxon>
        <taxon>Coleoptera</taxon>
        <taxon>Polyphaga</taxon>
        <taxon>Cucujiformia</taxon>
        <taxon>Chrysomeloidea</taxon>
        <taxon>Chrysomelidae</taxon>
        <taxon>Chrysomelinae</taxon>
        <taxon>Chrysomelini</taxon>
        <taxon>Phaedon</taxon>
    </lineage>
</organism>
<dbReference type="Pfam" id="PF06625">
    <property type="entry name" value="DUF1151"/>
    <property type="match status" value="1"/>
</dbReference>
<dbReference type="InterPro" id="IPR009533">
    <property type="entry name" value="FAM107"/>
</dbReference>
<evidence type="ECO:0000313" key="4">
    <source>
        <dbReference type="EMBL" id="CAH1154237.1"/>
    </source>
</evidence>
<evidence type="ECO:0000256" key="2">
    <source>
        <dbReference type="SAM" id="Coils"/>
    </source>
</evidence>
<feature type="region of interest" description="Disordered" evidence="3">
    <location>
        <begin position="60"/>
        <end position="95"/>
    </location>
</feature>
<dbReference type="EMBL" id="OU896721">
    <property type="protein sequence ID" value="CAH1154237.1"/>
    <property type="molecule type" value="Genomic_DNA"/>
</dbReference>
<sequence length="188" mass="21615">MKCVTCCFYSRRKSAANQQDVTKEEPNLRSSTIEELKSKLENHQEIVDDTDVETSKMIPDALRNTGHHSSPPLSDDGLIMPRKPANPVRENPDRQNLHKELLFNQKIGKNVLNQKTELQRALEKQKDNLAKKQLQTHVASKAPELEKVIADRAKRLQSPNEDKNEDDKVLNKELLQIRMKLKTRTDSK</sequence>
<proteinExistence type="predicted"/>
<name>A0A9P0DGW4_PHACE</name>
<feature type="coiled-coil region" evidence="2">
    <location>
        <begin position="108"/>
        <end position="135"/>
    </location>
</feature>
<dbReference type="OrthoDB" id="5963205at2759"/>
<evidence type="ECO:0000313" key="5">
    <source>
        <dbReference type="Proteomes" id="UP001153737"/>
    </source>
</evidence>
<evidence type="ECO:0000256" key="3">
    <source>
        <dbReference type="SAM" id="MobiDB-lite"/>
    </source>
</evidence>
<keyword evidence="5" id="KW-1185">Reference proteome</keyword>